<dbReference type="AlphaFoldDB" id="A0A0E0LX64"/>
<sequence length="189" mass="21613">MDPSEERSELSSFEETSAGKVPALAIDDSNQDESKAPIIEKKKKTKMVRYTQEQIEYCMANPEELWDRKVVKLTELLSKECLAGMSQEALDKLYARDNAQEEQIIGWKKLQDVLRNERENIFKIPDKAQDVLKQFYAKGYAEYEVVVDDDDGDGNQVPARVAHPGRRRYRNGIVMKKNQSGGGSIRKIN</sequence>
<evidence type="ECO:0000256" key="1">
    <source>
        <dbReference type="SAM" id="MobiDB-lite"/>
    </source>
</evidence>
<proteinExistence type="predicted"/>
<dbReference type="Proteomes" id="UP000026962">
    <property type="component" value="Chromosome 8"/>
</dbReference>
<accession>A0A0E0LX64</accession>
<protein>
    <submittedName>
        <fullName evidence="2">Uncharacterized protein</fullName>
    </submittedName>
</protein>
<dbReference type="OMA" id="EYCMANP"/>
<dbReference type="EnsemblPlants" id="OPUNC08G19420.1">
    <property type="protein sequence ID" value="OPUNC08G19420.1"/>
    <property type="gene ID" value="OPUNC08G19420"/>
</dbReference>
<reference evidence="2" key="2">
    <citation type="submission" date="2018-05" db="EMBL/GenBank/DDBJ databases">
        <title>OpunRS2 (Oryza punctata Reference Sequence Version 2).</title>
        <authorList>
            <person name="Zhang J."/>
            <person name="Kudrna D."/>
            <person name="Lee S."/>
            <person name="Talag J."/>
            <person name="Welchert J."/>
            <person name="Wing R.A."/>
        </authorList>
    </citation>
    <scope>NUCLEOTIDE SEQUENCE [LARGE SCALE GENOMIC DNA]</scope>
</reference>
<name>A0A0E0LX64_ORYPU</name>
<reference evidence="2" key="1">
    <citation type="submission" date="2015-04" db="UniProtKB">
        <authorList>
            <consortium name="EnsemblPlants"/>
        </authorList>
    </citation>
    <scope>IDENTIFICATION</scope>
</reference>
<keyword evidence="3" id="KW-1185">Reference proteome</keyword>
<feature type="region of interest" description="Disordered" evidence="1">
    <location>
        <begin position="1"/>
        <end position="38"/>
    </location>
</feature>
<dbReference type="PANTHER" id="PTHR36138:SF12">
    <property type="entry name" value="OS11G0638500 PROTEIN"/>
    <property type="match status" value="1"/>
</dbReference>
<organism evidence="2">
    <name type="scientific">Oryza punctata</name>
    <name type="common">Red rice</name>
    <dbReference type="NCBI Taxonomy" id="4537"/>
    <lineage>
        <taxon>Eukaryota</taxon>
        <taxon>Viridiplantae</taxon>
        <taxon>Streptophyta</taxon>
        <taxon>Embryophyta</taxon>
        <taxon>Tracheophyta</taxon>
        <taxon>Spermatophyta</taxon>
        <taxon>Magnoliopsida</taxon>
        <taxon>Liliopsida</taxon>
        <taxon>Poales</taxon>
        <taxon>Poaceae</taxon>
        <taxon>BOP clade</taxon>
        <taxon>Oryzoideae</taxon>
        <taxon>Oryzeae</taxon>
        <taxon>Oryzinae</taxon>
        <taxon>Oryza</taxon>
    </lineage>
</organism>
<dbReference type="HOGENOM" id="CLU_091883_0_0_1"/>
<dbReference type="Gramene" id="OPUNC08G19420.1">
    <property type="protein sequence ID" value="OPUNC08G19420.1"/>
    <property type="gene ID" value="OPUNC08G19420"/>
</dbReference>
<evidence type="ECO:0000313" key="2">
    <source>
        <dbReference type="EnsemblPlants" id="OPUNC08G19420.1"/>
    </source>
</evidence>
<dbReference type="PANTHER" id="PTHR36138">
    <property type="entry name" value="EXPRESSED PROTEIN-RELATED"/>
    <property type="match status" value="1"/>
</dbReference>
<evidence type="ECO:0000313" key="3">
    <source>
        <dbReference type="Proteomes" id="UP000026962"/>
    </source>
</evidence>